<sequence length="262" mass="30915">MSDNPMKKNEFPGWAPKSVISEWEEKLKEIDYWNRKFPMLEHETDEADLLYRILTYSEMKKVWERLPKYDIKPALFSSMIRCSDSFLDMKPYNLTPKDYREWIKEVRSTALKLRELIKHSEYDRIFQERYITKRQKCMIGSAIEHSMKVLSPDVDIEEHKKVKPPYELWPDLMPTLLTDALLEIANLDSDTNIGFAGMKARNTVKLDKPNHPNAKRSFFIKSLTQMMREHTGKPLREIVTITTATVFDNPSITERQIIRTAP</sequence>
<organism evidence="1 2">
    <name type="scientific">Pontibacterium sinense</name>
    <dbReference type="NCBI Taxonomy" id="2781979"/>
    <lineage>
        <taxon>Bacteria</taxon>
        <taxon>Pseudomonadati</taxon>
        <taxon>Pseudomonadota</taxon>
        <taxon>Gammaproteobacteria</taxon>
        <taxon>Oceanospirillales</taxon>
        <taxon>Oceanospirillaceae</taxon>
        <taxon>Pontibacterium</taxon>
    </lineage>
</organism>
<dbReference type="EMBL" id="JADEYS010000020">
    <property type="protein sequence ID" value="MBE9398999.1"/>
    <property type="molecule type" value="Genomic_DNA"/>
</dbReference>
<accession>A0A8J7K0F9</accession>
<evidence type="ECO:0000313" key="2">
    <source>
        <dbReference type="Proteomes" id="UP000640333"/>
    </source>
</evidence>
<protein>
    <submittedName>
        <fullName evidence="1">Uncharacterized protein</fullName>
    </submittedName>
</protein>
<evidence type="ECO:0000313" key="1">
    <source>
        <dbReference type="EMBL" id="MBE9398999.1"/>
    </source>
</evidence>
<gene>
    <name evidence="1" type="ORF">IOQ59_17195</name>
</gene>
<proteinExistence type="predicted"/>
<comment type="caution">
    <text evidence="1">The sequence shown here is derived from an EMBL/GenBank/DDBJ whole genome shotgun (WGS) entry which is preliminary data.</text>
</comment>
<name>A0A8J7K0F9_9GAMM</name>
<dbReference type="Proteomes" id="UP000640333">
    <property type="component" value="Unassembled WGS sequence"/>
</dbReference>
<keyword evidence="2" id="KW-1185">Reference proteome</keyword>
<reference evidence="1" key="1">
    <citation type="submission" date="2020-10" db="EMBL/GenBank/DDBJ databases">
        <title>Bacterium isolated from coastal waters sediment.</title>
        <authorList>
            <person name="Chen R.-J."/>
            <person name="Lu D.-C."/>
            <person name="Zhu K.-L."/>
            <person name="Du Z.-J."/>
        </authorList>
    </citation>
    <scope>NUCLEOTIDE SEQUENCE</scope>
    <source>
        <strain evidence="1">N1Y112</strain>
    </source>
</reference>
<dbReference type="AlphaFoldDB" id="A0A8J7K0F9"/>